<sequence>MNQSILFPDIQNWDENLERVSFPAQQAGALIECYISMEQLEKLSAQEVKSPQQALDVFNQYRFDIEEIVEEKIEQEEWTSSGSIDVLL</sequence>
<dbReference type="Proteomes" id="UP000093173">
    <property type="component" value="Unassembled WGS sequence"/>
</dbReference>
<dbReference type="SUPFAM" id="SSF160272">
    <property type="entry name" value="Shew3726-like"/>
    <property type="match status" value="1"/>
</dbReference>
<dbReference type="InterPro" id="IPR009962">
    <property type="entry name" value="DUF1488"/>
</dbReference>
<accession>A0A1B9QXS6</accession>
<dbReference type="RefSeq" id="WP_065577013.1">
    <property type="nucleotide sequence ID" value="NZ_JBNGCH010000605.1"/>
</dbReference>
<comment type="caution">
    <text evidence="1">The sequence shown here is derived from an EMBL/GenBank/DDBJ whole genome shotgun (WGS) entry which is preliminary data.</text>
</comment>
<dbReference type="AlphaFoldDB" id="A0A1B9QXS6"/>
<protein>
    <submittedName>
        <fullName evidence="1">Transcriptional regulator</fullName>
    </submittedName>
</protein>
<evidence type="ECO:0000313" key="2">
    <source>
        <dbReference type="Proteomes" id="UP000093173"/>
    </source>
</evidence>
<reference evidence="2" key="1">
    <citation type="submission" date="2016-06" db="EMBL/GenBank/DDBJ databases">
        <authorList>
            <person name="Hehemann J.-H."/>
            <person name="Arevalo P."/>
            <person name="Datta M.S."/>
            <person name="Polz M.F."/>
        </authorList>
    </citation>
    <scope>NUCLEOTIDE SEQUENCE [LARGE SCALE GENOMIC DNA]</scope>
    <source>
        <strain evidence="2">9CSC122</strain>
    </source>
</reference>
<dbReference type="InterPro" id="IPR036692">
    <property type="entry name" value="Shew3726-like_sf"/>
</dbReference>
<dbReference type="Pfam" id="PF07369">
    <property type="entry name" value="DUF1488"/>
    <property type="match status" value="1"/>
</dbReference>
<dbReference type="EMBL" id="MAJZ01000605">
    <property type="protein sequence ID" value="OCH74825.1"/>
    <property type="molecule type" value="Genomic_DNA"/>
</dbReference>
<dbReference type="Gene3D" id="3.30.160.140">
    <property type="entry name" value="Shew3726-like"/>
    <property type="match status" value="1"/>
</dbReference>
<name>A0A1B9QXS6_9VIBR</name>
<proteinExistence type="predicted"/>
<gene>
    <name evidence="1" type="ORF">A6E14_00395</name>
</gene>
<organism evidence="1 2">
    <name type="scientific">Vibrio genomosp. F10</name>
    <dbReference type="NCBI Taxonomy" id="723171"/>
    <lineage>
        <taxon>Bacteria</taxon>
        <taxon>Pseudomonadati</taxon>
        <taxon>Pseudomonadota</taxon>
        <taxon>Gammaproteobacteria</taxon>
        <taxon>Vibrionales</taxon>
        <taxon>Vibrionaceae</taxon>
        <taxon>Vibrio</taxon>
    </lineage>
</organism>
<keyword evidence="2" id="KW-1185">Reference proteome</keyword>
<evidence type="ECO:0000313" key="1">
    <source>
        <dbReference type="EMBL" id="OCH74825.1"/>
    </source>
</evidence>